<reference evidence="1 2" key="1">
    <citation type="journal article" date="2019" name="Sci. Rep.">
        <title>Orb-weaving spider Araneus ventricosus genome elucidates the spidroin gene catalogue.</title>
        <authorList>
            <person name="Kono N."/>
            <person name="Nakamura H."/>
            <person name="Ohtoshi R."/>
            <person name="Moran D.A.P."/>
            <person name="Shinohara A."/>
            <person name="Yoshida Y."/>
            <person name="Fujiwara M."/>
            <person name="Mori M."/>
            <person name="Tomita M."/>
            <person name="Arakawa K."/>
        </authorList>
    </citation>
    <scope>NUCLEOTIDE SEQUENCE [LARGE SCALE GENOMIC DNA]</scope>
</reference>
<dbReference type="AlphaFoldDB" id="A0A4Y2EJ56"/>
<evidence type="ECO:0000313" key="2">
    <source>
        <dbReference type="Proteomes" id="UP000499080"/>
    </source>
</evidence>
<organism evidence="1 2">
    <name type="scientific">Araneus ventricosus</name>
    <name type="common">Orbweaver spider</name>
    <name type="synonym">Epeira ventricosa</name>
    <dbReference type="NCBI Taxonomy" id="182803"/>
    <lineage>
        <taxon>Eukaryota</taxon>
        <taxon>Metazoa</taxon>
        <taxon>Ecdysozoa</taxon>
        <taxon>Arthropoda</taxon>
        <taxon>Chelicerata</taxon>
        <taxon>Arachnida</taxon>
        <taxon>Araneae</taxon>
        <taxon>Araneomorphae</taxon>
        <taxon>Entelegynae</taxon>
        <taxon>Araneoidea</taxon>
        <taxon>Araneidae</taxon>
        <taxon>Araneus</taxon>
    </lineage>
</organism>
<comment type="caution">
    <text evidence="1">The sequence shown here is derived from an EMBL/GenBank/DDBJ whole genome shotgun (WGS) entry which is preliminary data.</text>
</comment>
<name>A0A4Y2EJ56_ARAVE</name>
<dbReference type="InterPro" id="IPR032675">
    <property type="entry name" value="LRR_dom_sf"/>
</dbReference>
<evidence type="ECO:0008006" key="3">
    <source>
        <dbReference type="Google" id="ProtNLM"/>
    </source>
</evidence>
<dbReference type="Gene3D" id="3.80.10.10">
    <property type="entry name" value="Ribonuclease Inhibitor"/>
    <property type="match status" value="1"/>
</dbReference>
<dbReference type="EMBL" id="BGPR01000607">
    <property type="protein sequence ID" value="GBM28269.1"/>
    <property type="molecule type" value="Genomic_DNA"/>
</dbReference>
<dbReference type="SUPFAM" id="SSF52058">
    <property type="entry name" value="L domain-like"/>
    <property type="match status" value="1"/>
</dbReference>
<protein>
    <recommendedName>
        <fullName evidence="3">LRRCT domain-containing protein</fullName>
    </recommendedName>
</protein>
<proteinExistence type="predicted"/>
<dbReference type="Proteomes" id="UP000499080">
    <property type="component" value="Unassembled WGS sequence"/>
</dbReference>
<keyword evidence="2" id="KW-1185">Reference proteome</keyword>
<sequence length="82" mass="9532">MPNLNDVELNNNNLITLNEETFLWLFENLQSFMLAGNEIRCDCRLRWMVSIPIPSYFKGECSQPEHMKGVSLKNLNNKVLVC</sequence>
<accession>A0A4Y2EJ56</accession>
<evidence type="ECO:0000313" key="1">
    <source>
        <dbReference type="EMBL" id="GBM28269.1"/>
    </source>
</evidence>
<dbReference type="OrthoDB" id="6424150at2759"/>
<gene>
    <name evidence="1" type="ORF">AVEN_54044_1</name>
</gene>